<evidence type="ECO:0000313" key="2">
    <source>
        <dbReference type="Proteomes" id="UP000694892"/>
    </source>
</evidence>
<sequence length="159" mass="17380">MYLLCLLSAPSLIYVPPLPPLCFFPDLCTSSASCLLLPWSMYLLCLLFAPSLVYVPPLPPLCSFPDLCTSSASSLLLPWSMYLQCLLSAPSLVYVPHLPPLFSFPDVCTSFAFHSSPSLTYVSPASSPVLPSLSIQITPIWLSVSTVSWLQVKRKTIPP</sequence>
<dbReference type="OMA" id="PLCSMWI"/>
<protein>
    <submittedName>
        <fullName evidence="1">Uncharacterized protein</fullName>
    </submittedName>
</protein>
<proteinExistence type="predicted"/>
<evidence type="ECO:0000313" key="1">
    <source>
        <dbReference type="EMBL" id="OCT69559.1"/>
    </source>
</evidence>
<reference evidence="2" key="1">
    <citation type="journal article" date="2016" name="Nature">
        <title>Genome evolution in the allotetraploid frog Xenopus laevis.</title>
        <authorList>
            <person name="Session A.M."/>
            <person name="Uno Y."/>
            <person name="Kwon T."/>
            <person name="Chapman J.A."/>
            <person name="Toyoda A."/>
            <person name="Takahashi S."/>
            <person name="Fukui A."/>
            <person name="Hikosaka A."/>
            <person name="Suzuki A."/>
            <person name="Kondo M."/>
            <person name="van Heeringen S.J."/>
            <person name="Quigley I."/>
            <person name="Heinz S."/>
            <person name="Ogino H."/>
            <person name="Ochi H."/>
            <person name="Hellsten U."/>
            <person name="Lyons J.B."/>
            <person name="Simakov O."/>
            <person name="Putnam N."/>
            <person name="Stites J."/>
            <person name="Kuroki Y."/>
            <person name="Tanaka T."/>
            <person name="Michiue T."/>
            <person name="Watanabe M."/>
            <person name="Bogdanovic O."/>
            <person name="Lister R."/>
            <person name="Georgiou G."/>
            <person name="Paranjpe S.S."/>
            <person name="van Kruijsbergen I."/>
            <person name="Shu S."/>
            <person name="Carlson J."/>
            <person name="Kinoshita T."/>
            <person name="Ohta Y."/>
            <person name="Mawaribuchi S."/>
            <person name="Jenkins J."/>
            <person name="Grimwood J."/>
            <person name="Schmutz J."/>
            <person name="Mitros T."/>
            <person name="Mozaffari S.V."/>
            <person name="Suzuki Y."/>
            <person name="Haramoto Y."/>
            <person name="Yamamoto T.S."/>
            <person name="Takagi C."/>
            <person name="Heald R."/>
            <person name="Miller K."/>
            <person name="Haudenschild C."/>
            <person name="Kitzman J."/>
            <person name="Nakayama T."/>
            <person name="Izutsu Y."/>
            <person name="Robert J."/>
            <person name="Fortriede J."/>
            <person name="Burns K."/>
            <person name="Lotay V."/>
            <person name="Karimi K."/>
            <person name="Yasuoka Y."/>
            <person name="Dichmann D.S."/>
            <person name="Flajnik M.F."/>
            <person name="Houston D.W."/>
            <person name="Shendure J."/>
            <person name="DuPasquier L."/>
            <person name="Vize P.D."/>
            <person name="Zorn A.M."/>
            <person name="Ito M."/>
            <person name="Marcotte E.M."/>
            <person name="Wallingford J.B."/>
            <person name="Ito Y."/>
            <person name="Asashima M."/>
            <person name="Ueno N."/>
            <person name="Matsuda Y."/>
            <person name="Veenstra G.J."/>
            <person name="Fujiyama A."/>
            <person name="Harland R.M."/>
            <person name="Taira M."/>
            <person name="Rokhsar D.S."/>
        </authorList>
    </citation>
    <scope>NUCLEOTIDE SEQUENCE [LARGE SCALE GENOMIC DNA]</scope>
    <source>
        <strain evidence="2">J</strain>
    </source>
</reference>
<accession>A0A974H9A8</accession>
<dbReference type="AlphaFoldDB" id="A0A974H9A8"/>
<dbReference type="Proteomes" id="UP000694892">
    <property type="component" value="Chromosome 8L"/>
</dbReference>
<name>A0A974H9A8_XENLA</name>
<gene>
    <name evidence="1" type="ORF">XELAEV_18040870mg</name>
</gene>
<organism evidence="1 2">
    <name type="scientific">Xenopus laevis</name>
    <name type="common">African clawed frog</name>
    <dbReference type="NCBI Taxonomy" id="8355"/>
    <lineage>
        <taxon>Eukaryota</taxon>
        <taxon>Metazoa</taxon>
        <taxon>Chordata</taxon>
        <taxon>Craniata</taxon>
        <taxon>Vertebrata</taxon>
        <taxon>Euteleostomi</taxon>
        <taxon>Amphibia</taxon>
        <taxon>Batrachia</taxon>
        <taxon>Anura</taxon>
        <taxon>Pipoidea</taxon>
        <taxon>Pipidae</taxon>
        <taxon>Xenopodinae</taxon>
        <taxon>Xenopus</taxon>
        <taxon>Xenopus</taxon>
    </lineage>
</organism>
<dbReference type="EMBL" id="CM004480">
    <property type="protein sequence ID" value="OCT69559.1"/>
    <property type="molecule type" value="Genomic_DNA"/>
</dbReference>